<protein>
    <submittedName>
        <fullName evidence="1">Uncharacterized protein</fullName>
    </submittedName>
</protein>
<accession>A0A1X6YJF1</accession>
<sequence length="82" mass="9106">MADPSLYKLDEAGMAIAARHFARLPQIRSDAEFADVTRQVVRISDQQSRHTPVEARALVVAMMQRLIEYGEVTAAPAQRLAV</sequence>
<proteinExistence type="predicted"/>
<gene>
    <name evidence="1" type="ORF">ROJ8625_00927</name>
</gene>
<dbReference type="EMBL" id="FWFK01000001">
    <property type="protein sequence ID" value="SLN23224.1"/>
    <property type="molecule type" value="Genomic_DNA"/>
</dbReference>
<organism evidence="1 2">
    <name type="scientific">Roseivivax jejudonensis</name>
    <dbReference type="NCBI Taxonomy" id="1529041"/>
    <lineage>
        <taxon>Bacteria</taxon>
        <taxon>Pseudomonadati</taxon>
        <taxon>Pseudomonadota</taxon>
        <taxon>Alphaproteobacteria</taxon>
        <taxon>Rhodobacterales</taxon>
        <taxon>Roseobacteraceae</taxon>
        <taxon>Roseivivax</taxon>
    </lineage>
</organism>
<name>A0A1X6YJF1_9RHOB</name>
<reference evidence="1 2" key="1">
    <citation type="submission" date="2017-03" db="EMBL/GenBank/DDBJ databases">
        <authorList>
            <person name="Afonso C.L."/>
            <person name="Miller P.J."/>
            <person name="Scott M.A."/>
            <person name="Spackman E."/>
            <person name="Goraichik I."/>
            <person name="Dimitrov K.M."/>
            <person name="Suarez D.L."/>
            <person name="Swayne D.E."/>
        </authorList>
    </citation>
    <scope>NUCLEOTIDE SEQUENCE [LARGE SCALE GENOMIC DNA]</scope>
    <source>
        <strain evidence="1 2">CECT 8625</strain>
    </source>
</reference>
<dbReference type="Proteomes" id="UP000193570">
    <property type="component" value="Unassembled WGS sequence"/>
</dbReference>
<keyword evidence="2" id="KW-1185">Reference proteome</keyword>
<dbReference type="AlphaFoldDB" id="A0A1X6YJF1"/>
<evidence type="ECO:0000313" key="1">
    <source>
        <dbReference type="EMBL" id="SLN23224.1"/>
    </source>
</evidence>
<dbReference type="RefSeq" id="WP_085790631.1">
    <property type="nucleotide sequence ID" value="NZ_FWFK01000001.1"/>
</dbReference>
<evidence type="ECO:0000313" key="2">
    <source>
        <dbReference type="Proteomes" id="UP000193570"/>
    </source>
</evidence>